<feature type="region of interest" description="Disordered" evidence="1">
    <location>
        <begin position="62"/>
        <end position="84"/>
    </location>
</feature>
<dbReference type="EMBL" id="LR797040">
    <property type="protein sequence ID" value="CAB4183127.1"/>
    <property type="molecule type" value="Genomic_DNA"/>
</dbReference>
<protein>
    <submittedName>
        <fullName evidence="3">Uncharacterized protein</fullName>
    </submittedName>
</protein>
<evidence type="ECO:0000313" key="4">
    <source>
        <dbReference type="EMBL" id="CAB5228183.1"/>
    </source>
</evidence>
<evidence type="ECO:0000256" key="1">
    <source>
        <dbReference type="SAM" id="MobiDB-lite"/>
    </source>
</evidence>
<sequence>MNWVDLLLLLALMAGLAAGGVLVSRSPAFWLGMLELTIRRLWPYLMKLWVRLKLPLDPEAQKKLDQSRRRAEEWDHFRKKPRDR</sequence>
<dbReference type="EMBL" id="LR796849">
    <property type="protein sequence ID" value="CAB4169907.1"/>
    <property type="molecule type" value="Genomic_DNA"/>
</dbReference>
<dbReference type="EMBL" id="LR798386">
    <property type="protein sequence ID" value="CAB5228183.1"/>
    <property type="molecule type" value="Genomic_DNA"/>
</dbReference>
<gene>
    <name evidence="3" type="ORF">UFOVP1087_41</name>
    <name evidence="4" type="ORF">UFOVP1534_4</name>
    <name evidence="2" type="ORF">UFOVP910_11</name>
</gene>
<reference evidence="3" key="1">
    <citation type="submission" date="2020-05" db="EMBL/GenBank/DDBJ databases">
        <authorList>
            <person name="Chiriac C."/>
            <person name="Salcher M."/>
            <person name="Ghai R."/>
            <person name="Kavagutti S V."/>
        </authorList>
    </citation>
    <scope>NUCLEOTIDE SEQUENCE</scope>
</reference>
<accession>A0A6J5QKU9</accession>
<name>A0A6J5QKU9_9CAUD</name>
<proteinExistence type="predicted"/>
<evidence type="ECO:0000313" key="3">
    <source>
        <dbReference type="EMBL" id="CAB4183127.1"/>
    </source>
</evidence>
<organism evidence="3">
    <name type="scientific">uncultured Caudovirales phage</name>
    <dbReference type="NCBI Taxonomy" id="2100421"/>
    <lineage>
        <taxon>Viruses</taxon>
        <taxon>Duplodnaviria</taxon>
        <taxon>Heunggongvirae</taxon>
        <taxon>Uroviricota</taxon>
        <taxon>Caudoviricetes</taxon>
        <taxon>Peduoviridae</taxon>
        <taxon>Maltschvirus</taxon>
        <taxon>Maltschvirus maltsch</taxon>
    </lineage>
</organism>
<evidence type="ECO:0000313" key="2">
    <source>
        <dbReference type="EMBL" id="CAB4169907.1"/>
    </source>
</evidence>